<evidence type="ECO:0000256" key="2">
    <source>
        <dbReference type="ARBA" id="ARBA00022723"/>
    </source>
</evidence>
<evidence type="ECO:0000256" key="6">
    <source>
        <dbReference type="ARBA" id="ARBA00022833"/>
    </source>
</evidence>
<dbReference type="AlphaFoldDB" id="A0A819E373"/>
<evidence type="ECO:0000256" key="5">
    <source>
        <dbReference type="ARBA" id="ARBA00022786"/>
    </source>
</evidence>
<keyword evidence="3" id="KW-0677">Repeat</keyword>
<sequence>MHTVRYLKVKINVINTEKLKLATLKKILFRCQSPVVIGPDSDNLAVCGLCRYAFCKSCKEIFHSQTMCPKDYLIEQMKLQRETEFVKLSEQDSLLQEILTAERINSQGIQYCPQCHVPIEKNGGCLHMHCARCNNDFTWRIIQEPTASISTPYLENEDNMEIESFKEEFNKAASLVENPVQENLQILSDQTGNNNQQINDEDLKISIDNRSTIDSIILNRMKVCPSKSCKKTNVKMKEDNWMICSTCMKQYCFLCEAGVNGQKHFANKCIRNTPI</sequence>
<dbReference type="InterPro" id="IPR031127">
    <property type="entry name" value="E3_UB_ligase_RBR"/>
</dbReference>
<proteinExistence type="predicted"/>
<keyword evidence="5" id="KW-0833">Ubl conjugation pathway</keyword>
<evidence type="ECO:0000256" key="4">
    <source>
        <dbReference type="ARBA" id="ARBA00022771"/>
    </source>
</evidence>
<dbReference type="GO" id="GO:0016567">
    <property type="term" value="P:protein ubiquitination"/>
    <property type="evidence" value="ECO:0007669"/>
    <property type="project" value="InterPro"/>
</dbReference>
<dbReference type="PROSITE" id="PS51873">
    <property type="entry name" value="TRIAD"/>
    <property type="match status" value="1"/>
</dbReference>
<comment type="caution">
    <text evidence="8">The sequence shown here is derived from an EMBL/GenBank/DDBJ whole genome shotgun (WGS) entry which is preliminary data.</text>
</comment>
<protein>
    <recommendedName>
        <fullName evidence="7">RING-type domain-containing protein</fullName>
    </recommendedName>
</protein>
<dbReference type="EMBL" id="CAJOBF010000610">
    <property type="protein sequence ID" value="CAF3843360.1"/>
    <property type="molecule type" value="Genomic_DNA"/>
</dbReference>
<keyword evidence="6" id="KW-0862">Zinc</keyword>
<accession>A0A819E373</accession>
<gene>
    <name evidence="8" type="ORF">UXM345_LOCUS7370</name>
</gene>
<keyword evidence="4" id="KW-0863">Zinc-finger</keyword>
<dbReference type="SUPFAM" id="SSF57850">
    <property type="entry name" value="RING/U-box"/>
    <property type="match status" value="2"/>
</dbReference>
<reference evidence="8" key="1">
    <citation type="submission" date="2021-02" db="EMBL/GenBank/DDBJ databases">
        <authorList>
            <person name="Nowell W R."/>
        </authorList>
    </citation>
    <scope>NUCLEOTIDE SEQUENCE</scope>
</reference>
<dbReference type="GO" id="GO:0004842">
    <property type="term" value="F:ubiquitin-protein transferase activity"/>
    <property type="evidence" value="ECO:0007669"/>
    <property type="project" value="InterPro"/>
</dbReference>
<evidence type="ECO:0000259" key="7">
    <source>
        <dbReference type="PROSITE" id="PS51873"/>
    </source>
</evidence>
<feature type="domain" description="RING-type" evidence="7">
    <location>
        <begin position="1"/>
        <end position="157"/>
    </location>
</feature>
<dbReference type="Gene3D" id="1.20.120.1750">
    <property type="match status" value="1"/>
</dbReference>
<dbReference type="Proteomes" id="UP000663842">
    <property type="component" value="Unassembled WGS sequence"/>
</dbReference>
<evidence type="ECO:0000313" key="8">
    <source>
        <dbReference type="EMBL" id="CAF3843360.1"/>
    </source>
</evidence>
<dbReference type="Pfam" id="PF22191">
    <property type="entry name" value="IBR_1"/>
    <property type="match status" value="1"/>
</dbReference>
<dbReference type="PANTHER" id="PTHR11685">
    <property type="entry name" value="RBR FAMILY RING FINGER AND IBR DOMAIN-CONTAINING"/>
    <property type="match status" value="1"/>
</dbReference>
<evidence type="ECO:0000313" key="9">
    <source>
        <dbReference type="Proteomes" id="UP000663842"/>
    </source>
</evidence>
<organism evidence="8 9">
    <name type="scientific">Rotaria magnacalcarata</name>
    <dbReference type="NCBI Taxonomy" id="392030"/>
    <lineage>
        <taxon>Eukaryota</taxon>
        <taxon>Metazoa</taxon>
        <taxon>Spiralia</taxon>
        <taxon>Gnathifera</taxon>
        <taxon>Rotifera</taxon>
        <taxon>Eurotatoria</taxon>
        <taxon>Bdelloidea</taxon>
        <taxon>Philodinida</taxon>
        <taxon>Philodinidae</taxon>
        <taxon>Rotaria</taxon>
    </lineage>
</organism>
<name>A0A819E373_9BILA</name>
<keyword evidence="1" id="KW-0808">Transferase</keyword>
<dbReference type="InterPro" id="IPR044066">
    <property type="entry name" value="TRIAD_supradom"/>
</dbReference>
<dbReference type="GO" id="GO:0008270">
    <property type="term" value="F:zinc ion binding"/>
    <property type="evidence" value="ECO:0007669"/>
    <property type="project" value="UniProtKB-KW"/>
</dbReference>
<evidence type="ECO:0000256" key="3">
    <source>
        <dbReference type="ARBA" id="ARBA00022737"/>
    </source>
</evidence>
<keyword evidence="2" id="KW-0479">Metal-binding</keyword>
<evidence type="ECO:0000256" key="1">
    <source>
        <dbReference type="ARBA" id="ARBA00022679"/>
    </source>
</evidence>